<protein>
    <submittedName>
        <fullName evidence="2">Uncharacterized protein</fullName>
    </submittedName>
</protein>
<reference evidence="2" key="1">
    <citation type="submission" date="2024-07" db="EMBL/GenBank/DDBJ databases">
        <authorList>
            <person name="Yu S.T."/>
        </authorList>
    </citation>
    <scope>NUCLEOTIDE SEQUENCE</scope>
    <source>
        <strain evidence="2">R11</strain>
    </source>
</reference>
<dbReference type="EMBL" id="CP163432">
    <property type="protein sequence ID" value="XDQ13556.1"/>
    <property type="molecule type" value="Genomic_DNA"/>
</dbReference>
<evidence type="ECO:0000256" key="1">
    <source>
        <dbReference type="SAM" id="MobiDB-lite"/>
    </source>
</evidence>
<gene>
    <name evidence="2" type="ORF">AB5J55_29940</name>
</gene>
<feature type="region of interest" description="Disordered" evidence="1">
    <location>
        <begin position="69"/>
        <end position="88"/>
    </location>
</feature>
<dbReference type="RefSeq" id="WP_369273610.1">
    <property type="nucleotide sequence ID" value="NZ_CP163432.1"/>
</dbReference>
<dbReference type="AlphaFoldDB" id="A0AB39N6R3"/>
<proteinExistence type="predicted"/>
<sequence>MPFEAGEVRWDRVCAPGADGHWRAWITVHAAAGALWRLGLHPGQPTSVVNGPSPPGWWHAAGERYARATRARAGASGPEQAWPEQAGP</sequence>
<organism evidence="2">
    <name type="scientific">Streptomyces sp. R11</name>
    <dbReference type="NCBI Taxonomy" id="3238625"/>
    <lineage>
        <taxon>Bacteria</taxon>
        <taxon>Bacillati</taxon>
        <taxon>Actinomycetota</taxon>
        <taxon>Actinomycetes</taxon>
        <taxon>Kitasatosporales</taxon>
        <taxon>Streptomycetaceae</taxon>
        <taxon>Streptomyces</taxon>
    </lineage>
</organism>
<accession>A0AB39N6R3</accession>
<name>A0AB39N6R3_9ACTN</name>
<evidence type="ECO:0000313" key="2">
    <source>
        <dbReference type="EMBL" id="XDQ13556.1"/>
    </source>
</evidence>